<evidence type="ECO:0000256" key="1">
    <source>
        <dbReference type="SAM" id="MobiDB-lite"/>
    </source>
</evidence>
<sequence length="231" mass="24811">MKLMGLTLRAQEQNKRWESPFFNPIKVHASSYAYCVQMIMALPESSDAKNPDGVLEKTTFSSEGADAQSAGPSGLGDTPVGVRRALRPSVGRVCAARCSRVIGTSPQVGSEHPGAMRALLAAPSNTPRVARRVWVQRRITPQASGSSLRPKRWPLPPASATPPWVCAALCARRWGGCVRRGAPGSSVPPPQVGSEHPGAMRALLAAPSNTPRVARRVWVQHITTKRQKSGR</sequence>
<dbReference type="AlphaFoldDB" id="A0AAE0C5W0"/>
<dbReference type="Proteomes" id="UP001190700">
    <property type="component" value="Unassembled WGS sequence"/>
</dbReference>
<keyword evidence="3" id="KW-1185">Reference proteome</keyword>
<accession>A0AAE0C5W0</accession>
<proteinExistence type="predicted"/>
<dbReference type="EMBL" id="LGRX02027669">
    <property type="protein sequence ID" value="KAK3248957.1"/>
    <property type="molecule type" value="Genomic_DNA"/>
</dbReference>
<gene>
    <name evidence="2" type="ORF">CYMTET_41595</name>
</gene>
<organism evidence="2 3">
    <name type="scientific">Cymbomonas tetramitiformis</name>
    <dbReference type="NCBI Taxonomy" id="36881"/>
    <lineage>
        <taxon>Eukaryota</taxon>
        <taxon>Viridiplantae</taxon>
        <taxon>Chlorophyta</taxon>
        <taxon>Pyramimonadophyceae</taxon>
        <taxon>Pyramimonadales</taxon>
        <taxon>Pyramimonadaceae</taxon>
        <taxon>Cymbomonas</taxon>
    </lineage>
</organism>
<comment type="caution">
    <text evidence="2">The sequence shown here is derived from an EMBL/GenBank/DDBJ whole genome shotgun (WGS) entry which is preliminary data.</text>
</comment>
<feature type="region of interest" description="Disordered" evidence="1">
    <location>
        <begin position="62"/>
        <end position="81"/>
    </location>
</feature>
<evidence type="ECO:0000313" key="3">
    <source>
        <dbReference type="Proteomes" id="UP001190700"/>
    </source>
</evidence>
<evidence type="ECO:0000313" key="2">
    <source>
        <dbReference type="EMBL" id="KAK3248957.1"/>
    </source>
</evidence>
<protein>
    <submittedName>
        <fullName evidence="2">Uncharacterized protein</fullName>
    </submittedName>
</protein>
<name>A0AAE0C5W0_9CHLO</name>
<reference evidence="2 3" key="1">
    <citation type="journal article" date="2015" name="Genome Biol. Evol.">
        <title>Comparative Genomics of a Bacterivorous Green Alga Reveals Evolutionary Causalities and Consequences of Phago-Mixotrophic Mode of Nutrition.</title>
        <authorList>
            <person name="Burns J.A."/>
            <person name="Paasch A."/>
            <person name="Narechania A."/>
            <person name="Kim E."/>
        </authorList>
    </citation>
    <scope>NUCLEOTIDE SEQUENCE [LARGE SCALE GENOMIC DNA]</scope>
    <source>
        <strain evidence="2 3">PLY_AMNH</strain>
    </source>
</reference>